<evidence type="ECO:0000313" key="2">
    <source>
        <dbReference type="EMBL" id="MCY0110650.1"/>
    </source>
</evidence>
<dbReference type="RefSeq" id="WP_267804586.1">
    <property type="nucleotide sequence ID" value="NZ_JANIGP010000018.1"/>
</dbReference>
<proteinExistence type="predicted"/>
<evidence type="ECO:0000256" key="1">
    <source>
        <dbReference type="SAM" id="MobiDB-lite"/>
    </source>
</evidence>
<dbReference type="EMBL" id="JANIGP010000018">
    <property type="protein sequence ID" value="MCY0110650.1"/>
    <property type="molecule type" value="Genomic_DNA"/>
</dbReference>
<organism evidence="2 3">
    <name type="scientific">Pseudomonas monsensis</name>
    <dbReference type="NCBI Taxonomy" id="2745509"/>
    <lineage>
        <taxon>Bacteria</taxon>
        <taxon>Pseudomonadati</taxon>
        <taxon>Pseudomonadota</taxon>
        <taxon>Gammaproteobacteria</taxon>
        <taxon>Pseudomonadales</taxon>
        <taxon>Pseudomonadaceae</taxon>
        <taxon>Pseudomonas</taxon>
    </lineage>
</organism>
<feature type="compositionally biased region" description="Low complexity" evidence="1">
    <location>
        <begin position="50"/>
        <end position="64"/>
    </location>
</feature>
<keyword evidence="3" id="KW-1185">Reference proteome</keyword>
<dbReference type="Proteomes" id="UP001207830">
    <property type="component" value="Unassembled WGS sequence"/>
</dbReference>
<protein>
    <submittedName>
        <fullName evidence="2">Uncharacterized protein</fullName>
    </submittedName>
</protein>
<gene>
    <name evidence="2" type="ORF">NQF78_20295</name>
</gene>
<comment type="caution">
    <text evidence="2">The sequence shown here is derived from an EMBL/GenBank/DDBJ whole genome shotgun (WGS) entry which is preliminary data.</text>
</comment>
<name>A0ABT3YYX0_9PSED</name>
<accession>A0ABT3YYX0</accession>
<feature type="region of interest" description="Disordered" evidence="1">
    <location>
        <begin position="257"/>
        <end position="301"/>
    </location>
</feature>
<reference evidence="2 3" key="1">
    <citation type="submission" date="2022-07" db="EMBL/GenBank/DDBJ databases">
        <title>Characterization of plant growth promoting rhizobacteria (PGPR) for use as bioinoculants in agriculture.</title>
        <authorList>
            <person name="Hassen A.I."/>
            <person name="Pierneef R."/>
        </authorList>
    </citation>
    <scope>NUCLEOTIDE SEQUENCE [LARGE SCALE GENOMIC DNA]</scope>
    <source>
        <strain evidence="2 3">SARCC-3054</strain>
    </source>
</reference>
<feature type="region of interest" description="Disordered" evidence="1">
    <location>
        <begin position="1"/>
        <end position="66"/>
    </location>
</feature>
<evidence type="ECO:0000313" key="3">
    <source>
        <dbReference type="Proteomes" id="UP001207830"/>
    </source>
</evidence>
<sequence length="635" mass="70455">MAKPPKSIAGVRPHDAPPLQRTALDPSSSRHPNAAGSDAMMPGRDPLPGPSSSASASHIAPSSSVTVSTMPDPIAAMLESNLRAISLPAEQADRLRPSATVDGLYSDPLGQRYARLEDGVYYRAELKANGDVEIPWPSAPGVSAPLLRKIEGQPRWRLEADWYSHQPVTATWIASIPDSAQAHPPVFLAPQLSAQLTSAHDTLAGVRYDKRKKTYVDMAEGTVMVARNSEGHFQQTFASELTPSGFLVEPVPGTTLWRRKPQGVAGRQEPSSTTTRRLSRVPDERQSGTGKRQRRVETDDIHLASTPLANADWHSWGHATKPQLGDSIEIDGSHYAIVDQNGHRSDARVFIKHPQFSASDFNAFEQTLGNTPHLQPRSAVKHKGPGADGPIDTWRVDDGLPFRRTLARYVSDTFPYIGDHSASRIAHAMFNRANHAEALNGYGLNDLSETFRHWAQRSTNLSEQKASRPDLVDPLMLLPALARTGERYIPKPSVSGEGLQRIDFDLQRIPPQWRTIGDSYHISELRALFEQVLRHQGYQVSPSFRAAPAQRDALIIQRQGVDQVFIMLFPTLMQGHYLEFASRTWLRTRALTNKHDPADKTLLNKALAENNVIFLMGDLEREPHGQSRLFIFRQQ</sequence>
<feature type="region of interest" description="Disordered" evidence="1">
    <location>
        <begin position="373"/>
        <end position="392"/>
    </location>
</feature>